<dbReference type="InterPro" id="IPR021860">
    <property type="entry name" value="Peptidase_S12_Pab87-rel_C"/>
</dbReference>
<keyword evidence="5" id="KW-1185">Reference proteome</keyword>
<evidence type="ECO:0000256" key="1">
    <source>
        <dbReference type="ARBA" id="ARBA00038215"/>
    </source>
</evidence>
<comment type="similarity">
    <text evidence="1">Belongs to the peptidase S12 family.</text>
</comment>
<evidence type="ECO:0000259" key="3">
    <source>
        <dbReference type="Pfam" id="PF11954"/>
    </source>
</evidence>
<dbReference type="Pfam" id="PF11954">
    <property type="entry name" value="DUF3471"/>
    <property type="match status" value="1"/>
</dbReference>
<name>A0ABR3YKY6_9PEZI</name>
<dbReference type="PANTHER" id="PTHR46825:SF9">
    <property type="entry name" value="BETA-LACTAMASE-RELATED DOMAIN-CONTAINING PROTEIN"/>
    <property type="match status" value="1"/>
</dbReference>
<proteinExistence type="inferred from homology"/>
<dbReference type="Proteomes" id="UP001583186">
    <property type="component" value="Unassembled WGS sequence"/>
</dbReference>
<organism evidence="4 5">
    <name type="scientific">Sporothrix stenoceras</name>
    <dbReference type="NCBI Taxonomy" id="5173"/>
    <lineage>
        <taxon>Eukaryota</taxon>
        <taxon>Fungi</taxon>
        <taxon>Dikarya</taxon>
        <taxon>Ascomycota</taxon>
        <taxon>Pezizomycotina</taxon>
        <taxon>Sordariomycetes</taxon>
        <taxon>Sordariomycetidae</taxon>
        <taxon>Ophiostomatales</taxon>
        <taxon>Ophiostomataceae</taxon>
        <taxon>Sporothrix</taxon>
    </lineage>
</organism>
<dbReference type="InterPro" id="IPR012338">
    <property type="entry name" value="Beta-lactam/transpept-like"/>
</dbReference>
<feature type="domain" description="Peptidase S12 Pab87-related C-terminal" evidence="3">
    <location>
        <begin position="488"/>
        <end position="591"/>
    </location>
</feature>
<reference evidence="4 5" key="1">
    <citation type="journal article" date="2024" name="IMA Fungus">
        <title>IMA Genome - F19 : A genome assembly and annotation guide to empower mycologists, including annotated draft genome sequences of Ceratocystis pirilliformis, Diaporthe australafricana, Fusarium ophioides, Paecilomyces lecythidis, and Sporothrix stenoceras.</title>
        <authorList>
            <person name="Aylward J."/>
            <person name="Wilson A.M."/>
            <person name="Visagie C.M."/>
            <person name="Spraker J."/>
            <person name="Barnes I."/>
            <person name="Buitendag C."/>
            <person name="Ceriani C."/>
            <person name="Del Mar Angel L."/>
            <person name="du Plessis D."/>
            <person name="Fuchs T."/>
            <person name="Gasser K."/>
            <person name="Kramer D."/>
            <person name="Li W."/>
            <person name="Munsamy K."/>
            <person name="Piso A."/>
            <person name="Price J.L."/>
            <person name="Sonnekus B."/>
            <person name="Thomas C."/>
            <person name="van der Nest A."/>
            <person name="van Dijk A."/>
            <person name="van Heerden A."/>
            <person name="van Vuuren N."/>
            <person name="Yilmaz N."/>
            <person name="Duong T.A."/>
            <person name="van der Merwe N.A."/>
            <person name="Wingfield M.J."/>
            <person name="Wingfield B.D."/>
        </authorList>
    </citation>
    <scope>NUCLEOTIDE SEQUENCE [LARGE SCALE GENOMIC DNA]</scope>
    <source>
        <strain evidence="4 5">CMW 5346</strain>
    </source>
</reference>
<evidence type="ECO:0000259" key="2">
    <source>
        <dbReference type="Pfam" id="PF00144"/>
    </source>
</evidence>
<feature type="domain" description="Beta-lactamase-related" evidence="2">
    <location>
        <begin position="55"/>
        <end position="433"/>
    </location>
</feature>
<evidence type="ECO:0008006" key="6">
    <source>
        <dbReference type="Google" id="ProtNLM"/>
    </source>
</evidence>
<evidence type="ECO:0000313" key="5">
    <source>
        <dbReference type="Proteomes" id="UP001583186"/>
    </source>
</evidence>
<accession>A0ABR3YKY6</accession>
<dbReference type="EMBL" id="JAWCUI010000091">
    <property type="protein sequence ID" value="KAL1888493.1"/>
    <property type="molecule type" value="Genomic_DNA"/>
</dbReference>
<dbReference type="Pfam" id="PF00144">
    <property type="entry name" value="Beta-lactamase"/>
    <property type="match status" value="1"/>
</dbReference>
<dbReference type="Gene3D" id="3.40.710.10">
    <property type="entry name" value="DD-peptidase/beta-lactamase superfamily"/>
    <property type="match status" value="1"/>
</dbReference>
<protein>
    <recommendedName>
        <fullName evidence="6">Penicillin-binding protein</fullName>
    </recommendedName>
</protein>
<dbReference type="InterPro" id="IPR050491">
    <property type="entry name" value="AmpC-like"/>
</dbReference>
<sequence length="613" mass="67666">MILIANSLYANAAAGFDASRQQPLVVDGNSPLLHDSVKFGSNGGDAPSPFDDTFRTLVADTLKAWHVPGVAVAVIDGDHTWSEGFGTAIYPDTAVTPDTLFYTASTTKAFVAAALSLMVESGNYSVGDASKGETLDWTTPLSTILPDDFVVGSEYVRDDYSHDDTVTDRDHAWATSRLTVEDALSHRSGFAAHDLSRSRRYGLSSGSNGRNATVRDVTRSLRYLPLLTSPRTEWRYCNLMYLVLSHAVETLTGGRWLGDILHDWLWAPLGMTSTFLSLDDARAAANVLAQGYYYDVEQKDYIGVPHMPLEEVSGAGGIISSVNDYVRWLRCWIDGPAISGDSNSTADACGGIPFQRPGLDAILAPKMFLDHSSSSPAPFDTPMAYASAWTTSSYKGHRFWGHSGGSNAFGAEVYFFPDDRFGVVLFGNTADTSNVAELILLWHLASERFGIPADERYDWDARFRRSDKARVARIDGALDRLYPDRVQPPKPPSLSLADYTGTYHHPAYQNMTIQLADEDDYSAGNKNYEVTFTAERRDHTWPTLCEFVHVSGEHWLLYTDMLYERSGNFKSYGRAWFDVGADGKAHTLVVEFWNAADDTLEGSIPFKRVDEAT</sequence>
<comment type="caution">
    <text evidence="4">The sequence shown here is derived from an EMBL/GenBank/DDBJ whole genome shotgun (WGS) entry which is preliminary data.</text>
</comment>
<dbReference type="SUPFAM" id="SSF56601">
    <property type="entry name" value="beta-lactamase/transpeptidase-like"/>
    <property type="match status" value="1"/>
</dbReference>
<evidence type="ECO:0000313" key="4">
    <source>
        <dbReference type="EMBL" id="KAL1888493.1"/>
    </source>
</evidence>
<dbReference type="PANTHER" id="PTHR46825">
    <property type="entry name" value="D-ALANYL-D-ALANINE-CARBOXYPEPTIDASE/ENDOPEPTIDASE AMPH"/>
    <property type="match status" value="1"/>
</dbReference>
<gene>
    <name evidence="4" type="ORF">Sste5346_009537</name>
</gene>
<dbReference type="InterPro" id="IPR001466">
    <property type="entry name" value="Beta-lactam-related"/>
</dbReference>